<dbReference type="CDD" id="cd00093">
    <property type="entry name" value="HTH_XRE"/>
    <property type="match status" value="1"/>
</dbReference>
<gene>
    <name evidence="2" type="ORF">EMU01_12400</name>
</gene>
<dbReference type="Gene3D" id="1.10.260.40">
    <property type="entry name" value="lambda repressor-like DNA-binding domains"/>
    <property type="match status" value="1"/>
</dbReference>
<dbReference type="Pfam" id="PF12844">
    <property type="entry name" value="HTH_19"/>
    <property type="match status" value="1"/>
</dbReference>
<proteinExistence type="predicted"/>
<feature type="domain" description="HTH cro/C1-type" evidence="1">
    <location>
        <begin position="7"/>
        <end position="59"/>
    </location>
</feature>
<dbReference type="InterPro" id="IPR010982">
    <property type="entry name" value="Lambda_DNA-bd_dom_sf"/>
</dbReference>
<dbReference type="EMBL" id="BJWA01000007">
    <property type="protein sequence ID" value="GEL80096.1"/>
    <property type="molecule type" value="Genomic_DNA"/>
</dbReference>
<evidence type="ECO:0000259" key="1">
    <source>
        <dbReference type="PROSITE" id="PS50943"/>
    </source>
</evidence>
<evidence type="ECO:0000313" key="3">
    <source>
        <dbReference type="Proteomes" id="UP000321175"/>
    </source>
</evidence>
<organism evidence="2 3">
    <name type="scientific">Enterococcus mundtii</name>
    <dbReference type="NCBI Taxonomy" id="53346"/>
    <lineage>
        <taxon>Bacteria</taxon>
        <taxon>Bacillati</taxon>
        <taxon>Bacillota</taxon>
        <taxon>Bacilli</taxon>
        <taxon>Lactobacillales</taxon>
        <taxon>Enterococcaceae</taxon>
        <taxon>Enterococcus</taxon>
    </lineage>
</organism>
<dbReference type="SMART" id="SM00530">
    <property type="entry name" value="HTH_XRE"/>
    <property type="match status" value="1"/>
</dbReference>
<name>A0ABQ0VC78_ENTMU</name>
<reference evidence="2 3" key="1">
    <citation type="submission" date="2019-07" db="EMBL/GenBank/DDBJ databases">
        <title>Whole genome shotgun sequence of Enterococcus mundtii NBRC 100490.</title>
        <authorList>
            <person name="Hosoyama A."/>
            <person name="Uohara A."/>
            <person name="Ohji S."/>
            <person name="Ichikawa N."/>
        </authorList>
    </citation>
    <scope>NUCLEOTIDE SEQUENCE [LARGE SCALE GENOMIC DNA]</scope>
    <source>
        <strain evidence="2 3">NBRC 100490</strain>
    </source>
</reference>
<dbReference type="RefSeq" id="WP_071866802.1">
    <property type="nucleotide sequence ID" value="NZ_BJWA01000007.1"/>
</dbReference>
<dbReference type="SUPFAM" id="SSF47413">
    <property type="entry name" value="lambda repressor-like DNA-binding domains"/>
    <property type="match status" value="1"/>
</dbReference>
<comment type="caution">
    <text evidence="2">The sequence shown here is derived from an EMBL/GenBank/DDBJ whole genome shotgun (WGS) entry which is preliminary data.</text>
</comment>
<dbReference type="PROSITE" id="PS50943">
    <property type="entry name" value="HTH_CROC1"/>
    <property type="match status" value="1"/>
</dbReference>
<evidence type="ECO:0000313" key="2">
    <source>
        <dbReference type="EMBL" id="GEL80096.1"/>
    </source>
</evidence>
<accession>A0ABQ0VC78</accession>
<sequence>MTTFERIKELAKKRDLSIKELSSRVGFGPSTIYKWKTQEPKSEYLKKVADYLGVSTDYLLGRDDETNTNKISEIELEKALENAMTWNGEPLTDKDKEAVRIFLEGRKSK</sequence>
<dbReference type="Proteomes" id="UP000321175">
    <property type="component" value="Unassembled WGS sequence"/>
</dbReference>
<protein>
    <submittedName>
        <fullName evidence="2">Transcriptional regulator</fullName>
    </submittedName>
</protein>
<dbReference type="InterPro" id="IPR001387">
    <property type="entry name" value="Cro/C1-type_HTH"/>
</dbReference>
<keyword evidence="3" id="KW-1185">Reference proteome</keyword>
<dbReference type="GeneID" id="60999711"/>